<dbReference type="InterPro" id="IPR023346">
    <property type="entry name" value="Lysozyme-like_dom_sf"/>
</dbReference>
<dbReference type="CDD" id="cd13925">
    <property type="entry name" value="RPF"/>
    <property type="match status" value="1"/>
</dbReference>
<protein>
    <submittedName>
        <fullName evidence="6">Resuscitation-promoting factor</fullName>
    </submittedName>
</protein>
<name>A0A2A3YM36_9MICO</name>
<sequence length="421" mass="44514">MKKTPWIVAAATACVVVVGGGGTAFAMSNEAALSVYGEQSMVRTFSQPTVGELLEAQGISLKDTDLVLPDTSAQITDGIEIQIIQRTPVTVTVDGEEQEVLTTGDTVADALDEVDYDADGAAISPAPETELTGDSAEVDVVTRKTVTFKGQNGQDTFDVTALTVDDAMKKVLGDIEDTDKASVDRDSILEDGATITVKRVREAERTETEEIPFTTKTVEDDTLLEGKTKTKTEGKKGTAEKVFAETTVDGEVTESELVSEETTAEPVTEVVLKGTKKAPQPEAPAETTSEKSSSSDSSSSSSNEKSEKSTKSDSKDSSSRSSERKSTDSGSSKSAPSVSDGSVWDRLAQCESGGNWSINTGNGYYGGIQFNNQTWAAYGGTSYAARADLATREQQIAVAKKVQANQGWGAWPSCTSQLGIR</sequence>
<dbReference type="OrthoDB" id="1404170at2"/>
<dbReference type="InterPro" id="IPR007137">
    <property type="entry name" value="DUF348"/>
</dbReference>
<dbReference type="GO" id="GO:0016787">
    <property type="term" value="F:hydrolase activity"/>
    <property type="evidence" value="ECO:0007669"/>
    <property type="project" value="UniProtKB-KW"/>
</dbReference>
<evidence type="ECO:0000259" key="5">
    <source>
        <dbReference type="PROSITE" id="PS51109"/>
    </source>
</evidence>
<reference evidence="6 7" key="1">
    <citation type="journal article" date="2017" name="Elife">
        <title>Extensive horizontal gene transfer in cheese-associated bacteria.</title>
        <authorList>
            <person name="Bonham K.S."/>
            <person name="Wolfe B.E."/>
            <person name="Dutton R.J."/>
        </authorList>
    </citation>
    <scope>NUCLEOTIDE SEQUENCE [LARGE SCALE GENOMIC DNA]</scope>
    <source>
        <strain evidence="6 7">341_9</strain>
    </source>
</reference>
<dbReference type="RefSeq" id="WP_096163299.1">
    <property type="nucleotide sequence ID" value="NZ_BAAAIQ010000026.1"/>
</dbReference>
<dbReference type="Proteomes" id="UP000218598">
    <property type="component" value="Unassembled WGS sequence"/>
</dbReference>
<proteinExistence type="inferred from homology"/>
<dbReference type="SMART" id="SM01208">
    <property type="entry name" value="G5"/>
    <property type="match status" value="1"/>
</dbReference>
<dbReference type="Pfam" id="PF03990">
    <property type="entry name" value="DUF348"/>
    <property type="match status" value="2"/>
</dbReference>
<dbReference type="InterPro" id="IPR010618">
    <property type="entry name" value="RPF"/>
</dbReference>
<dbReference type="Gene3D" id="2.20.230.10">
    <property type="entry name" value="Resuscitation-promoting factor rpfb"/>
    <property type="match status" value="1"/>
</dbReference>
<accession>A0A2A3YM36</accession>
<evidence type="ECO:0000313" key="6">
    <source>
        <dbReference type="EMBL" id="PCC40353.1"/>
    </source>
</evidence>
<dbReference type="SUPFAM" id="SSF53955">
    <property type="entry name" value="Lysozyme-like"/>
    <property type="match status" value="1"/>
</dbReference>
<dbReference type="PROSITE" id="PS51109">
    <property type="entry name" value="G5"/>
    <property type="match status" value="1"/>
</dbReference>
<dbReference type="Pfam" id="PF06737">
    <property type="entry name" value="Transglycosylas"/>
    <property type="match status" value="1"/>
</dbReference>
<dbReference type="AlphaFoldDB" id="A0A2A3YM36"/>
<dbReference type="Gene3D" id="1.10.530.10">
    <property type="match status" value="1"/>
</dbReference>
<organism evidence="6 7">
    <name type="scientific">Brachybacterium alimentarium</name>
    <dbReference type="NCBI Taxonomy" id="47845"/>
    <lineage>
        <taxon>Bacteria</taxon>
        <taxon>Bacillati</taxon>
        <taxon>Actinomycetota</taxon>
        <taxon>Actinomycetes</taxon>
        <taxon>Micrococcales</taxon>
        <taxon>Dermabacteraceae</taxon>
        <taxon>Brachybacterium</taxon>
    </lineage>
</organism>
<dbReference type="EMBL" id="NRGR01000007">
    <property type="protein sequence ID" value="PCC40353.1"/>
    <property type="molecule type" value="Genomic_DNA"/>
</dbReference>
<feature type="domain" description="G5" evidence="5">
    <location>
        <begin position="197"/>
        <end position="277"/>
    </location>
</feature>
<evidence type="ECO:0000313" key="7">
    <source>
        <dbReference type="Proteomes" id="UP000218598"/>
    </source>
</evidence>
<evidence type="ECO:0000256" key="3">
    <source>
        <dbReference type="ARBA" id="ARBA00022801"/>
    </source>
</evidence>
<keyword evidence="3" id="KW-0378">Hydrolase</keyword>
<feature type="compositionally biased region" description="Acidic residues" evidence="4">
    <location>
        <begin position="251"/>
        <end position="263"/>
    </location>
</feature>
<dbReference type="GeneID" id="95325896"/>
<dbReference type="InterPro" id="IPR011098">
    <property type="entry name" value="G5_dom"/>
</dbReference>
<evidence type="ECO:0000256" key="1">
    <source>
        <dbReference type="ARBA" id="ARBA00010830"/>
    </source>
</evidence>
<feature type="compositionally biased region" description="Low complexity" evidence="4">
    <location>
        <begin position="290"/>
        <end position="303"/>
    </location>
</feature>
<feature type="region of interest" description="Disordered" evidence="4">
    <location>
        <begin position="251"/>
        <end position="341"/>
    </location>
</feature>
<keyword evidence="7" id="KW-1185">Reference proteome</keyword>
<comment type="caution">
    <text evidence="6">The sequence shown here is derived from an EMBL/GenBank/DDBJ whole genome shotgun (WGS) entry which is preliminary data.</text>
</comment>
<dbReference type="Pfam" id="PF07501">
    <property type="entry name" value="G5"/>
    <property type="match status" value="1"/>
</dbReference>
<keyword evidence="2" id="KW-0732">Signal</keyword>
<evidence type="ECO:0000256" key="4">
    <source>
        <dbReference type="SAM" id="MobiDB-lite"/>
    </source>
</evidence>
<feature type="compositionally biased region" description="Basic and acidic residues" evidence="4">
    <location>
        <begin position="304"/>
        <end position="327"/>
    </location>
</feature>
<evidence type="ECO:0000256" key="2">
    <source>
        <dbReference type="ARBA" id="ARBA00022729"/>
    </source>
</evidence>
<comment type="similarity">
    <text evidence="1">Belongs to the transglycosylase family. Rpf subfamily.</text>
</comment>
<gene>
    <name evidence="6" type="ORF">CIK66_04195</name>
</gene>